<dbReference type="Proteomes" id="UP000623467">
    <property type="component" value="Unassembled WGS sequence"/>
</dbReference>
<feature type="domain" description="Fungal-type protein kinase" evidence="1">
    <location>
        <begin position="10"/>
        <end position="112"/>
    </location>
</feature>
<keyword evidence="2" id="KW-0418">Kinase</keyword>
<protein>
    <submittedName>
        <fullName evidence="2">Other 1 kinase</fullName>
    </submittedName>
</protein>
<keyword evidence="2" id="KW-0808">Transferase</keyword>
<dbReference type="SUPFAM" id="SSF56112">
    <property type="entry name" value="Protein kinase-like (PK-like)"/>
    <property type="match status" value="1"/>
</dbReference>
<dbReference type="AlphaFoldDB" id="A0A8H7CLU2"/>
<evidence type="ECO:0000313" key="2">
    <source>
        <dbReference type="EMBL" id="KAF7340707.1"/>
    </source>
</evidence>
<dbReference type="OrthoDB" id="5569250at2759"/>
<name>A0A8H7CLU2_9AGAR</name>
<comment type="caution">
    <text evidence="2">The sequence shown here is derived from an EMBL/GenBank/DDBJ whole genome shotgun (WGS) entry which is preliminary data.</text>
</comment>
<organism evidence="2 3">
    <name type="scientific">Mycena sanguinolenta</name>
    <dbReference type="NCBI Taxonomy" id="230812"/>
    <lineage>
        <taxon>Eukaryota</taxon>
        <taxon>Fungi</taxon>
        <taxon>Dikarya</taxon>
        <taxon>Basidiomycota</taxon>
        <taxon>Agaricomycotina</taxon>
        <taxon>Agaricomycetes</taxon>
        <taxon>Agaricomycetidae</taxon>
        <taxon>Agaricales</taxon>
        <taxon>Marasmiineae</taxon>
        <taxon>Mycenaceae</taxon>
        <taxon>Mycena</taxon>
    </lineage>
</organism>
<evidence type="ECO:0000313" key="3">
    <source>
        <dbReference type="Proteomes" id="UP000623467"/>
    </source>
</evidence>
<accession>A0A8H7CLU2</accession>
<dbReference type="InterPro" id="IPR011009">
    <property type="entry name" value="Kinase-like_dom_sf"/>
</dbReference>
<sequence>MTTTIHQPPRLITELSTAVELGEAFRDIFQSYRALHEKSGVTHGDIGIHNLRYRKKDGQTRGVLVDLDEMENPKRLNPATRPYMARDLLYPGPPPLHLYRFDLESLLYTMVIVLCSYENGQEIENPPFETWEELETDALLTEKIIFFGGPVPMPTVNFIDIYGVNRALSKLFRDGCHARIDATLFDNSLDPTFDNDTLGGHVTFDTFERILDEHLPR</sequence>
<dbReference type="EMBL" id="JACAZH010000029">
    <property type="protein sequence ID" value="KAF7340707.1"/>
    <property type="molecule type" value="Genomic_DNA"/>
</dbReference>
<evidence type="ECO:0000259" key="1">
    <source>
        <dbReference type="Pfam" id="PF17667"/>
    </source>
</evidence>
<gene>
    <name evidence="2" type="ORF">MSAN_02099000</name>
</gene>
<keyword evidence="3" id="KW-1185">Reference proteome</keyword>
<dbReference type="InterPro" id="IPR040976">
    <property type="entry name" value="Pkinase_fungal"/>
</dbReference>
<reference evidence="2" key="1">
    <citation type="submission" date="2020-05" db="EMBL/GenBank/DDBJ databases">
        <title>Mycena genomes resolve the evolution of fungal bioluminescence.</title>
        <authorList>
            <person name="Tsai I.J."/>
        </authorList>
    </citation>
    <scope>NUCLEOTIDE SEQUENCE</scope>
    <source>
        <strain evidence="2">160909Yilan</strain>
    </source>
</reference>
<dbReference type="GO" id="GO:0016301">
    <property type="term" value="F:kinase activity"/>
    <property type="evidence" value="ECO:0007669"/>
    <property type="project" value="UniProtKB-KW"/>
</dbReference>
<dbReference type="Pfam" id="PF17667">
    <property type="entry name" value="Pkinase_fungal"/>
    <property type="match status" value="1"/>
</dbReference>
<proteinExistence type="predicted"/>